<proteinExistence type="predicted"/>
<feature type="compositionally biased region" description="Low complexity" evidence="1">
    <location>
        <begin position="176"/>
        <end position="194"/>
    </location>
</feature>
<evidence type="ECO:0000256" key="1">
    <source>
        <dbReference type="SAM" id="MobiDB-lite"/>
    </source>
</evidence>
<feature type="region of interest" description="Disordered" evidence="1">
    <location>
        <begin position="243"/>
        <end position="263"/>
    </location>
</feature>
<feature type="compositionally biased region" description="Pro residues" evidence="1">
    <location>
        <begin position="248"/>
        <end position="259"/>
    </location>
</feature>
<dbReference type="InterPro" id="IPR009263">
    <property type="entry name" value="SERTA_dom"/>
</dbReference>
<dbReference type="PANTHER" id="PTHR16277">
    <property type="entry name" value="CELL DIVISION CYCLE ASSOCIATED PROTEIN 4/SERTA DOMAIN-CONTAINING PROTEIN 2"/>
    <property type="match status" value="1"/>
</dbReference>
<dbReference type="AlphaFoldDB" id="A0A9D3MVD0"/>
<sequence>MLGKGAKRKLDEDEDGLEGKALAGLADGPSKASYTLQRQTIFNISLMKLYSQRAPPEPSLERRVLINNMLRRIQEELRQEGGPPRPLFFPASPPRRPHSFSSALEEIEELCTTVTATMTTTSPSGDPPPAPAPRGRTRKSAKKPAGPAPPSEGRVSMATAEPRPTDSAPPAPSLPPSSGLDASGTSSSSSSSSSAFLTDLALDDILFADIDTSMYDFDACTSTAGAGGAKTAPVVTADDLVKTLSPYGPGPPRPSPPASPSKWTWPNWTTSWRSWWARDF</sequence>
<dbReference type="GO" id="GO:0005634">
    <property type="term" value="C:nucleus"/>
    <property type="evidence" value="ECO:0007669"/>
    <property type="project" value="TreeGrafter"/>
</dbReference>
<keyword evidence="4" id="KW-1185">Reference proteome</keyword>
<dbReference type="PROSITE" id="PS51053">
    <property type="entry name" value="SERTA"/>
    <property type="match status" value="1"/>
</dbReference>
<feature type="compositionally biased region" description="Pro residues" evidence="1">
    <location>
        <begin position="83"/>
        <end position="94"/>
    </location>
</feature>
<evidence type="ECO:0000313" key="4">
    <source>
        <dbReference type="Proteomes" id="UP001044222"/>
    </source>
</evidence>
<comment type="caution">
    <text evidence="3">The sequence shown here is derived from an EMBL/GenBank/DDBJ whole genome shotgun (WGS) entry which is preliminary data.</text>
</comment>
<dbReference type="Proteomes" id="UP001044222">
    <property type="component" value="Unassembled WGS sequence"/>
</dbReference>
<dbReference type="Pfam" id="PF06031">
    <property type="entry name" value="SERTA"/>
    <property type="match status" value="1"/>
</dbReference>
<feature type="domain" description="SERTA" evidence="2">
    <location>
        <begin position="34"/>
        <end position="81"/>
    </location>
</feature>
<feature type="region of interest" description="Disordered" evidence="1">
    <location>
        <begin position="75"/>
        <end position="100"/>
    </location>
</feature>
<dbReference type="EMBL" id="JAFIRN010000002">
    <property type="protein sequence ID" value="KAG5855624.1"/>
    <property type="molecule type" value="Genomic_DNA"/>
</dbReference>
<feature type="region of interest" description="Disordered" evidence="1">
    <location>
        <begin position="118"/>
        <end position="194"/>
    </location>
</feature>
<reference evidence="3" key="1">
    <citation type="submission" date="2021-01" db="EMBL/GenBank/DDBJ databases">
        <title>A chromosome-scale assembly of European eel, Anguilla anguilla.</title>
        <authorList>
            <person name="Henkel C."/>
            <person name="Jong-Raadsen S.A."/>
            <person name="Dufour S."/>
            <person name="Weltzien F.-A."/>
            <person name="Palstra A.P."/>
            <person name="Pelster B."/>
            <person name="Spaink H.P."/>
            <person name="Van Den Thillart G.E."/>
            <person name="Jansen H."/>
            <person name="Zahm M."/>
            <person name="Klopp C."/>
            <person name="Cedric C."/>
            <person name="Louis A."/>
            <person name="Berthelot C."/>
            <person name="Parey E."/>
            <person name="Roest Crollius H."/>
            <person name="Montfort J."/>
            <person name="Robinson-Rechavi M."/>
            <person name="Bucao C."/>
            <person name="Bouchez O."/>
            <person name="Gislard M."/>
            <person name="Lluch J."/>
            <person name="Milhes M."/>
            <person name="Lampietro C."/>
            <person name="Lopez Roques C."/>
            <person name="Donnadieu C."/>
            <person name="Braasch I."/>
            <person name="Desvignes T."/>
            <person name="Postlethwait J."/>
            <person name="Bobe J."/>
            <person name="Guiguen Y."/>
            <person name="Dirks R."/>
        </authorList>
    </citation>
    <scope>NUCLEOTIDE SEQUENCE</scope>
    <source>
        <strain evidence="3">Tag_6206</strain>
        <tissue evidence="3">Liver</tissue>
    </source>
</reference>
<evidence type="ECO:0000259" key="2">
    <source>
        <dbReference type="PROSITE" id="PS51053"/>
    </source>
</evidence>
<evidence type="ECO:0000313" key="3">
    <source>
        <dbReference type="EMBL" id="KAG5855624.1"/>
    </source>
</evidence>
<organism evidence="3 4">
    <name type="scientific">Anguilla anguilla</name>
    <name type="common">European freshwater eel</name>
    <name type="synonym">Muraena anguilla</name>
    <dbReference type="NCBI Taxonomy" id="7936"/>
    <lineage>
        <taxon>Eukaryota</taxon>
        <taxon>Metazoa</taxon>
        <taxon>Chordata</taxon>
        <taxon>Craniata</taxon>
        <taxon>Vertebrata</taxon>
        <taxon>Euteleostomi</taxon>
        <taxon>Actinopterygii</taxon>
        <taxon>Neopterygii</taxon>
        <taxon>Teleostei</taxon>
        <taxon>Anguilliformes</taxon>
        <taxon>Anguillidae</taxon>
        <taxon>Anguilla</taxon>
    </lineage>
</organism>
<dbReference type="InterPro" id="IPR052262">
    <property type="entry name" value="E2F-SERTA_domain_protein"/>
</dbReference>
<gene>
    <name evidence="3" type="ORF">ANANG_G00051060</name>
</gene>
<protein>
    <recommendedName>
        <fullName evidence="2">SERTA domain-containing protein</fullName>
    </recommendedName>
</protein>
<accession>A0A9D3MVD0</accession>
<dbReference type="PANTHER" id="PTHR16277:SF10">
    <property type="entry name" value="SERTA DOMAIN-CONTAINING PROTEIN 2"/>
    <property type="match status" value="1"/>
</dbReference>
<name>A0A9D3MVD0_ANGAN</name>